<keyword evidence="1" id="KW-0521">NADP</keyword>
<dbReference type="EC" id="1.3.1.124" evidence="3"/>
<dbReference type="InterPro" id="IPR045017">
    <property type="entry name" value="DECR2-like"/>
</dbReference>
<name>A0A448ZSG6_9STRA</name>
<dbReference type="Proteomes" id="UP000291116">
    <property type="component" value="Unassembled WGS sequence"/>
</dbReference>
<evidence type="ECO:0000256" key="1">
    <source>
        <dbReference type="ARBA" id="ARBA00022857"/>
    </source>
</evidence>
<dbReference type="InterPro" id="IPR036291">
    <property type="entry name" value="NAD(P)-bd_dom_sf"/>
</dbReference>
<reference evidence="7 8" key="1">
    <citation type="submission" date="2019-01" db="EMBL/GenBank/DDBJ databases">
        <authorList>
            <person name="Ferrante I. M."/>
        </authorList>
    </citation>
    <scope>NUCLEOTIDE SEQUENCE [LARGE SCALE GENOMIC DNA]</scope>
    <source>
        <strain evidence="7 8">B856</strain>
    </source>
</reference>
<comment type="catalytic activity">
    <reaction evidence="4">
        <text>a (2E,4E)-dienoyl-CoA + NADPH + H(+) = a 4,5-saturated-(3E)-enoyl-CoA + NADP(+)</text>
        <dbReference type="Rhea" id="RHEA:45912"/>
        <dbReference type="ChEBI" id="CHEBI:15378"/>
        <dbReference type="ChEBI" id="CHEBI:57783"/>
        <dbReference type="ChEBI" id="CHEBI:58349"/>
        <dbReference type="ChEBI" id="CHEBI:85101"/>
        <dbReference type="ChEBI" id="CHEBI:85493"/>
        <dbReference type="EC" id="1.3.1.124"/>
    </reaction>
</comment>
<feature type="region of interest" description="Disordered" evidence="6">
    <location>
        <begin position="1"/>
        <end position="25"/>
    </location>
</feature>
<dbReference type="PANTHER" id="PTHR43296">
    <property type="entry name" value="PEROXISOMAL 2,4-DIENOYL-COA REDUCTASE"/>
    <property type="match status" value="1"/>
</dbReference>
<dbReference type="GO" id="GO:0009062">
    <property type="term" value="P:fatty acid catabolic process"/>
    <property type="evidence" value="ECO:0007669"/>
    <property type="project" value="InterPro"/>
</dbReference>
<evidence type="ECO:0000256" key="5">
    <source>
        <dbReference type="ARBA" id="ARBA00048340"/>
    </source>
</evidence>
<sequence length="428" mass="47022">MILRQQLDEARKEAAKRKNESDDFERAAKNIRCELEQAQQKIVDMHKEIESLSEDLQDLQKKMLSEKIQEAKDIYKQKELAWEKERRSQLESELKMSQRLKELEEARRAGTAINQPPPHCIIIRKKATTMVFSTPFRTDCLAGKVALVTGGGSGICFELTKQLLAHGAKGAVICGRRQQFLERSSSILERETGKICKWKVCDVRDPKACEDAVKYALNEFSRLDILVNGAAGNFLAEAKTLKPKGFATVMSIDALGTFNMCSAAFPALAKAAKDKRTNNDALVVNISATLQSPATHWQAHASAAKSAVDSLTRSLGLEWGEYNVRVVGIAPGPIKDTPGTTKLSPGMSGEEVNDLIGNGIPLGRMGSATEIGHAAVYLATAKYVTGETLIVDGGEWLYKPPMVPKDLVSTLSRKVEKRSRAQAPKSRL</sequence>
<dbReference type="EMBL" id="CAACVS010000679">
    <property type="protein sequence ID" value="VEU44997.1"/>
    <property type="molecule type" value="Genomic_DNA"/>
</dbReference>
<evidence type="ECO:0000256" key="4">
    <source>
        <dbReference type="ARBA" id="ARBA00048009"/>
    </source>
</evidence>
<dbReference type="GO" id="GO:0005777">
    <property type="term" value="C:peroxisome"/>
    <property type="evidence" value="ECO:0007669"/>
    <property type="project" value="TreeGrafter"/>
</dbReference>
<dbReference type="PRINTS" id="PR00081">
    <property type="entry name" value="GDHRDH"/>
</dbReference>
<comment type="catalytic activity">
    <reaction evidence="5">
        <text>a (2E,4Z)-dienoyl-CoA + NADPH + H(+) = a 4,5-saturated-(3E)-enoyl-CoA + NADP(+)</text>
        <dbReference type="Rhea" id="RHEA:61892"/>
        <dbReference type="ChEBI" id="CHEBI:15378"/>
        <dbReference type="ChEBI" id="CHEBI:57783"/>
        <dbReference type="ChEBI" id="CHEBI:58349"/>
        <dbReference type="ChEBI" id="CHEBI:85099"/>
        <dbReference type="ChEBI" id="CHEBI:85493"/>
        <dbReference type="EC" id="1.3.1.124"/>
    </reaction>
</comment>
<dbReference type="GO" id="GO:0008670">
    <property type="term" value="F:2,4-dienoyl-CoA reductase (NADPH) activity"/>
    <property type="evidence" value="ECO:0007669"/>
    <property type="project" value="InterPro"/>
</dbReference>
<evidence type="ECO:0000313" key="8">
    <source>
        <dbReference type="Proteomes" id="UP000291116"/>
    </source>
</evidence>
<accession>A0A448ZSG6</accession>
<proteinExistence type="predicted"/>
<dbReference type="InterPro" id="IPR002347">
    <property type="entry name" value="SDR_fam"/>
</dbReference>
<protein>
    <recommendedName>
        <fullName evidence="3">2,4-dienoyl-CoA reductase [(3E)-enoyl-CoA-producing]</fullName>
        <ecNumber evidence="3">1.3.1.124</ecNumber>
    </recommendedName>
</protein>
<dbReference type="PANTHER" id="PTHR43296:SF2">
    <property type="entry name" value="PEROXISOMAL 2,4-DIENOYL-COA REDUCTASE [(3E)-ENOYL-COA-PRODUCING]"/>
    <property type="match status" value="1"/>
</dbReference>
<organism evidence="7 8">
    <name type="scientific">Pseudo-nitzschia multistriata</name>
    <dbReference type="NCBI Taxonomy" id="183589"/>
    <lineage>
        <taxon>Eukaryota</taxon>
        <taxon>Sar</taxon>
        <taxon>Stramenopiles</taxon>
        <taxon>Ochrophyta</taxon>
        <taxon>Bacillariophyta</taxon>
        <taxon>Bacillariophyceae</taxon>
        <taxon>Bacillariophycidae</taxon>
        <taxon>Bacillariales</taxon>
        <taxon>Bacillariaceae</taxon>
        <taxon>Pseudo-nitzschia</taxon>
    </lineage>
</organism>
<dbReference type="Pfam" id="PF13561">
    <property type="entry name" value="adh_short_C2"/>
    <property type="match status" value="1"/>
</dbReference>
<dbReference type="OrthoDB" id="1393670at2759"/>
<gene>
    <name evidence="7" type="ORF">PSNMU_V1.4_AUG-EV-PASAV3_0121720</name>
</gene>
<evidence type="ECO:0000256" key="3">
    <source>
        <dbReference type="ARBA" id="ARBA00026117"/>
    </source>
</evidence>
<keyword evidence="2" id="KW-0560">Oxidoreductase</keyword>
<keyword evidence="8" id="KW-1185">Reference proteome</keyword>
<dbReference type="Gene3D" id="3.40.50.720">
    <property type="entry name" value="NAD(P)-binding Rossmann-like Domain"/>
    <property type="match status" value="1"/>
</dbReference>
<dbReference type="AlphaFoldDB" id="A0A448ZSG6"/>
<evidence type="ECO:0000256" key="6">
    <source>
        <dbReference type="SAM" id="MobiDB-lite"/>
    </source>
</evidence>
<dbReference type="SUPFAM" id="SSF51735">
    <property type="entry name" value="NAD(P)-binding Rossmann-fold domains"/>
    <property type="match status" value="1"/>
</dbReference>
<evidence type="ECO:0000313" key="7">
    <source>
        <dbReference type="EMBL" id="VEU44997.1"/>
    </source>
</evidence>
<evidence type="ECO:0000256" key="2">
    <source>
        <dbReference type="ARBA" id="ARBA00023002"/>
    </source>
</evidence>